<feature type="region of interest" description="Disordered" evidence="1">
    <location>
        <begin position="375"/>
        <end position="396"/>
    </location>
</feature>
<evidence type="ECO:0000256" key="1">
    <source>
        <dbReference type="SAM" id="MobiDB-lite"/>
    </source>
</evidence>
<sequence>MSANQDESKIVGPESLCDAASSACITKRTAPCLSLMSHVSPAGQHGQKPTSFNTIGNNSMAPNLAACQHALIHDMILAGYKNAVIARTANCRDSSVRRIRTNMRCYGSTKAPPNGVGRRRLLSPPMLTALLDRLAVKPNMYRDEMVEFLEKEFETTIPASNIGRSLRSARWSRKTARRVAKGRNADLRDYYLYKLSFYRSYQLVYIDESGCDRRVGRRRFGWAPKGVTPVQIDRFHRDQRYQILPAYTQEGILHYDIFPGSTDGAKFEEFIEQLLHHCGKWPEPNSVLVMDNASFHRSPVIEQMCEDAGVKLLYLSPYSPDFNPIEEFFAELKSFIRRHWHENEHFIQIDFASYLEWCVNRVGSRQESAEGHFRHAGVEIEEPPERPAPSRQNAIN</sequence>
<dbReference type="Gene3D" id="3.30.420.10">
    <property type="entry name" value="Ribonuclease H-like superfamily/Ribonuclease H"/>
    <property type="match status" value="1"/>
</dbReference>
<dbReference type="VEuPathDB" id="FungiDB:HZS61_011472"/>
<dbReference type="Proteomes" id="UP000285860">
    <property type="component" value="Unassembled WGS sequence"/>
</dbReference>
<name>A0A420P4G8_FUSOX</name>
<gene>
    <name evidence="3" type="ORF">BFJ68_g17049</name>
</gene>
<dbReference type="InterPro" id="IPR038717">
    <property type="entry name" value="Tc1-like_DDE_dom"/>
</dbReference>
<dbReference type="InterPro" id="IPR047655">
    <property type="entry name" value="Transpos_IS630-like"/>
</dbReference>
<evidence type="ECO:0000313" key="3">
    <source>
        <dbReference type="EMBL" id="RKK87423.1"/>
    </source>
</evidence>
<dbReference type="InterPro" id="IPR009057">
    <property type="entry name" value="Homeodomain-like_sf"/>
</dbReference>
<organism evidence="3 4">
    <name type="scientific">Fusarium oxysporum</name>
    <name type="common">Fusarium vascular wilt</name>
    <dbReference type="NCBI Taxonomy" id="5507"/>
    <lineage>
        <taxon>Eukaryota</taxon>
        <taxon>Fungi</taxon>
        <taxon>Dikarya</taxon>
        <taxon>Ascomycota</taxon>
        <taxon>Pezizomycotina</taxon>
        <taxon>Sordariomycetes</taxon>
        <taxon>Hypocreomycetidae</taxon>
        <taxon>Hypocreales</taxon>
        <taxon>Nectriaceae</taxon>
        <taxon>Fusarium</taxon>
        <taxon>Fusarium oxysporum species complex</taxon>
    </lineage>
</organism>
<dbReference type="GO" id="GO:0003676">
    <property type="term" value="F:nucleic acid binding"/>
    <property type="evidence" value="ECO:0007669"/>
    <property type="project" value="InterPro"/>
</dbReference>
<comment type="caution">
    <text evidence="3">The sequence shown here is derived from an EMBL/GenBank/DDBJ whole genome shotgun (WGS) entry which is preliminary data.</text>
</comment>
<evidence type="ECO:0000313" key="4">
    <source>
        <dbReference type="Proteomes" id="UP000285860"/>
    </source>
</evidence>
<proteinExistence type="predicted"/>
<protein>
    <recommendedName>
        <fullName evidence="2">Tc1-like transposase DDE domain-containing protein</fullName>
    </recommendedName>
</protein>
<dbReference type="VEuPathDB" id="FungiDB:FOC1_g10000471"/>
<dbReference type="InterPro" id="IPR012337">
    <property type="entry name" value="RNaseH-like_sf"/>
</dbReference>
<dbReference type="PANTHER" id="PTHR46564:SF1">
    <property type="entry name" value="TRANSPOSASE"/>
    <property type="match status" value="1"/>
</dbReference>
<dbReference type="SUPFAM" id="SSF46689">
    <property type="entry name" value="Homeodomain-like"/>
    <property type="match status" value="1"/>
</dbReference>
<dbReference type="SUPFAM" id="SSF53098">
    <property type="entry name" value="Ribonuclease H-like"/>
    <property type="match status" value="1"/>
</dbReference>
<feature type="domain" description="Tc1-like transposase DDE" evidence="2">
    <location>
        <begin position="202"/>
        <end position="338"/>
    </location>
</feature>
<dbReference type="AlphaFoldDB" id="A0A420P4G8"/>
<dbReference type="InterPro" id="IPR036397">
    <property type="entry name" value="RNaseH_sf"/>
</dbReference>
<accession>A0A420P4G8</accession>
<reference evidence="3 4" key="1">
    <citation type="journal article" date="2018" name="Sci. Rep.">
        <title>Characterisation of pathogen-specific regions and novel effector candidates in Fusarium oxysporum f. sp. cepae.</title>
        <authorList>
            <person name="Armitage A.D."/>
            <person name="Taylor A."/>
            <person name="Sobczyk M.K."/>
            <person name="Baxter L."/>
            <person name="Greenfield B.P."/>
            <person name="Bates H.J."/>
            <person name="Wilson F."/>
            <person name="Jackson A.C."/>
            <person name="Ott S."/>
            <person name="Harrison R.J."/>
            <person name="Clarkson J.P."/>
        </authorList>
    </citation>
    <scope>NUCLEOTIDE SEQUENCE [LARGE SCALE GENOMIC DNA]</scope>
    <source>
        <strain evidence="3 4">Fo_A28</strain>
    </source>
</reference>
<dbReference type="PANTHER" id="PTHR46564">
    <property type="entry name" value="TRANSPOSASE"/>
    <property type="match status" value="1"/>
</dbReference>
<dbReference type="NCBIfam" id="NF033545">
    <property type="entry name" value="transpos_IS630"/>
    <property type="match status" value="1"/>
</dbReference>
<dbReference type="EMBL" id="MRCY01000410">
    <property type="protein sequence ID" value="RKK87423.1"/>
    <property type="molecule type" value="Genomic_DNA"/>
</dbReference>
<dbReference type="Pfam" id="PF13358">
    <property type="entry name" value="DDE_3"/>
    <property type="match status" value="1"/>
</dbReference>
<evidence type="ECO:0000259" key="2">
    <source>
        <dbReference type="Pfam" id="PF13358"/>
    </source>
</evidence>